<keyword evidence="2" id="KW-1185">Reference proteome</keyword>
<protein>
    <submittedName>
        <fullName evidence="1">Uncharacterized protein</fullName>
    </submittedName>
</protein>
<proteinExistence type="predicted"/>
<comment type="caution">
    <text evidence="1">The sequence shown here is derived from an EMBL/GenBank/DDBJ whole genome shotgun (WGS) entry which is preliminary data.</text>
</comment>
<evidence type="ECO:0000313" key="1">
    <source>
        <dbReference type="EMBL" id="KAJ7567839.1"/>
    </source>
</evidence>
<organism evidence="1 2">
    <name type="scientific">Diphasiastrum complanatum</name>
    <name type="common">Issler's clubmoss</name>
    <name type="synonym">Lycopodium complanatum</name>
    <dbReference type="NCBI Taxonomy" id="34168"/>
    <lineage>
        <taxon>Eukaryota</taxon>
        <taxon>Viridiplantae</taxon>
        <taxon>Streptophyta</taxon>
        <taxon>Embryophyta</taxon>
        <taxon>Tracheophyta</taxon>
        <taxon>Lycopodiopsida</taxon>
        <taxon>Lycopodiales</taxon>
        <taxon>Lycopodiaceae</taxon>
        <taxon>Lycopodioideae</taxon>
        <taxon>Diphasiastrum</taxon>
    </lineage>
</organism>
<gene>
    <name evidence="1" type="ORF">O6H91_01G009400</name>
</gene>
<accession>A0ACC2EMX2</accession>
<sequence>MAQIANVFVIFMIILVAYDVDAAKQKRPKSIALEFYMHDIVQTANATTALVAGPNGDTKTINSFGSVMVIDDPLTEGPELGSRLVGRGQGMYVFDSMNDFSLLLSFTAVFVKEKHNGTLSFHGADRILLTKREIPVVGGTGDFSIMETKTILEGLDLLCFQNNIGKWFEKCDKHR</sequence>
<name>A0ACC2EMX2_DIPCM</name>
<evidence type="ECO:0000313" key="2">
    <source>
        <dbReference type="Proteomes" id="UP001162992"/>
    </source>
</evidence>
<dbReference type="EMBL" id="CM055092">
    <property type="protein sequence ID" value="KAJ7567839.1"/>
    <property type="molecule type" value="Genomic_DNA"/>
</dbReference>
<reference evidence="2" key="1">
    <citation type="journal article" date="2024" name="Proc. Natl. Acad. Sci. U.S.A.">
        <title>Extraordinary preservation of gene collinearity over three hundred million years revealed in homosporous lycophytes.</title>
        <authorList>
            <person name="Li C."/>
            <person name="Wickell D."/>
            <person name="Kuo L.Y."/>
            <person name="Chen X."/>
            <person name="Nie B."/>
            <person name="Liao X."/>
            <person name="Peng D."/>
            <person name="Ji J."/>
            <person name="Jenkins J."/>
            <person name="Williams M."/>
            <person name="Shu S."/>
            <person name="Plott C."/>
            <person name="Barry K."/>
            <person name="Rajasekar S."/>
            <person name="Grimwood J."/>
            <person name="Han X."/>
            <person name="Sun S."/>
            <person name="Hou Z."/>
            <person name="He W."/>
            <person name="Dai G."/>
            <person name="Sun C."/>
            <person name="Schmutz J."/>
            <person name="Leebens-Mack J.H."/>
            <person name="Li F.W."/>
            <person name="Wang L."/>
        </authorList>
    </citation>
    <scope>NUCLEOTIDE SEQUENCE [LARGE SCALE GENOMIC DNA]</scope>
    <source>
        <strain evidence="2">cv. PW_Plant_1</strain>
    </source>
</reference>
<dbReference type="Proteomes" id="UP001162992">
    <property type="component" value="Chromosome 1"/>
</dbReference>